<evidence type="ECO:0000256" key="1">
    <source>
        <dbReference type="SAM" id="MobiDB-lite"/>
    </source>
</evidence>
<feature type="compositionally biased region" description="Low complexity" evidence="1">
    <location>
        <begin position="53"/>
        <end position="62"/>
    </location>
</feature>
<feature type="region of interest" description="Disordered" evidence="1">
    <location>
        <begin position="29"/>
        <end position="70"/>
    </location>
</feature>
<dbReference type="EMBL" id="JEMB01002846">
    <property type="protein sequence ID" value="KYF77898.1"/>
    <property type="molecule type" value="Genomic_DNA"/>
</dbReference>
<sequence length="70" mass="7994">MTRCSIIVVRAPGIRQRDAQERLWHHARRRSAVRPGRMRMAAGEDRGRRAGRGLRPLLTRRGVPAAASRR</sequence>
<dbReference type="AlphaFoldDB" id="A0A150RDU0"/>
<evidence type="ECO:0000313" key="2">
    <source>
        <dbReference type="EMBL" id="KYF77898.1"/>
    </source>
</evidence>
<name>A0A150RDU0_SORCE</name>
<gene>
    <name evidence="2" type="ORF">BE17_17475</name>
</gene>
<comment type="caution">
    <text evidence="2">The sequence shown here is derived from an EMBL/GenBank/DDBJ whole genome shotgun (WGS) entry which is preliminary data.</text>
</comment>
<evidence type="ECO:0000313" key="3">
    <source>
        <dbReference type="Proteomes" id="UP000075635"/>
    </source>
</evidence>
<accession>A0A150RDU0</accession>
<organism evidence="2 3">
    <name type="scientific">Sorangium cellulosum</name>
    <name type="common">Polyangium cellulosum</name>
    <dbReference type="NCBI Taxonomy" id="56"/>
    <lineage>
        <taxon>Bacteria</taxon>
        <taxon>Pseudomonadati</taxon>
        <taxon>Myxococcota</taxon>
        <taxon>Polyangia</taxon>
        <taxon>Polyangiales</taxon>
        <taxon>Polyangiaceae</taxon>
        <taxon>Sorangium</taxon>
    </lineage>
</organism>
<protein>
    <submittedName>
        <fullName evidence="2">Uncharacterized protein</fullName>
    </submittedName>
</protein>
<proteinExistence type="predicted"/>
<reference evidence="2 3" key="1">
    <citation type="submission" date="2014-02" db="EMBL/GenBank/DDBJ databases">
        <title>The small core and large imbalanced accessory genome model reveals a collaborative survival strategy of Sorangium cellulosum strains in nature.</title>
        <authorList>
            <person name="Han K."/>
            <person name="Peng R."/>
            <person name="Blom J."/>
            <person name="Li Y.-Z."/>
        </authorList>
    </citation>
    <scope>NUCLEOTIDE SEQUENCE [LARGE SCALE GENOMIC DNA]</scope>
    <source>
        <strain evidence="2 3">So0011-07</strain>
    </source>
</reference>
<dbReference type="Proteomes" id="UP000075635">
    <property type="component" value="Unassembled WGS sequence"/>
</dbReference>